<sequence length="120" mass="12539">MRMGHSGNLSRCDLTRTGACLAIAGEIDEDSASPLVERAAAAIGGGVTRLDLSGVTFFSAAGVRVLVLLGGSAEAEHVVVRVTCSMIVWRILELCGIRQVTGLLLEPPTRRADPAARPGR</sequence>
<dbReference type="PROSITE" id="PS50801">
    <property type="entry name" value="STAS"/>
    <property type="match status" value="1"/>
</dbReference>
<name>A0ABP6T531_9ACTN</name>
<dbReference type="Gene3D" id="3.30.750.24">
    <property type="entry name" value="STAS domain"/>
    <property type="match status" value="1"/>
</dbReference>
<gene>
    <name evidence="2" type="ORF">GCM10020369_54550</name>
</gene>
<evidence type="ECO:0000313" key="2">
    <source>
        <dbReference type="EMBL" id="GAA3392522.1"/>
    </source>
</evidence>
<proteinExistence type="predicted"/>
<dbReference type="InterPro" id="IPR002645">
    <property type="entry name" value="STAS_dom"/>
</dbReference>
<dbReference type="InterPro" id="IPR058548">
    <property type="entry name" value="MlaB-like_STAS"/>
</dbReference>
<dbReference type="Pfam" id="PF13466">
    <property type="entry name" value="STAS_2"/>
    <property type="match status" value="1"/>
</dbReference>
<dbReference type="SUPFAM" id="SSF52091">
    <property type="entry name" value="SpoIIaa-like"/>
    <property type="match status" value="1"/>
</dbReference>
<dbReference type="EMBL" id="BAAAYN010000038">
    <property type="protein sequence ID" value="GAA3392522.1"/>
    <property type="molecule type" value="Genomic_DNA"/>
</dbReference>
<reference evidence="3" key="1">
    <citation type="journal article" date="2019" name="Int. J. Syst. Evol. Microbiol.">
        <title>The Global Catalogue of Microorganisms (GCM) 10K type strain sequencing project: providing services to taxonomists for standard genome sequencing and annotation.</title>
        <authorList>
            <consortium name="The Broad Institute Genomics Platform"/>
            <consortium name="The Broad Institute Genome Sequencing Center for Infectious Disease"/>
            <person name="Wu L."/>
            <person name="Ma J."/>
        </authorList>
    </citation>
    <scope>NUCLEOTIDE SEQUENCE [LARGE SCALE GENOMIC DNA]</scope>
    <source>
        <strain evidence="3">JCM 9458</strain>
    </source>
</reference>
<feature type="domain" description="STAS" evidence="1">
    <location>
        <begin position="21"/>
        <end position="67"/>
    </location>
</feature>
<dbReference type="InterPro" id="IPR036513">
    <property type="entry name" value="STAS_dom_sf"/>
</dbReference>
<protein>
    <recommendedName>
        <fullName evidence="1">STAS domain-containing protein</fullName>
    </recommendedName>
</protein>
<dbReference type="RefSeq" id="WP_345731077.1">
    <property type="nucleotide sequence ID" value="NZ_BAAAYN010000038.1"/>
</dbReference>
<comment type="caution">
    <text evidence="2">The sequence shown here is derived from an EMBL/GenBank/DDBJ whole genome shotgun (WGS) entry which is preliminary data.</text>
</comment>
<organism evidence="2 3">
    <name type="scientific">Cryptosporangium minutisporangium</name>
    <dbReference type="NCBI Taxonomy" id="113569"/>
    <lineage>
        <taxon>Bacteria</taxon>
        <taxon>Bacillati</taxon>
        <taxon>Actinomycetota</taxon>
        <taxon>Actinomycetes</taxon>
        <taxon>Cryptosporangiales</taxon>
        <taxon>Cryptosporangiaceae</taxon>
        <taxon>Cryptosporangium</taxon>
    </lineage>
</organism>
<accession>A0ABP6T531</accession>
<evidence type="ECO:0000313" key="3">
    <source>
        <dbReference type="Proteomes" id="UP001501676"/>
    </source>
</evidence>
<evidence type="ECO:0000259" key="1">
    <source>
        <dbReference type="PROSITE" id="PS50801"/>
    </source>
</evidence>
<dbReference type="Proteomes" id="UP001501676">
    <property type="component" value="Unassembled WGS sequence"/>
</dbReference>
<keyword evidence="3" id="KW-1185">Reference proteome</keyword>
<dbReference type="CDD" id="cd07043">
    <property type="entry name" value="STAS_anti-anti-sigma_factors"/>
    <property type="match status" value="1"/>
</dbReference>